<feature type="transmembrane region" description="Helical" evidence="1">
    <location>
        <begin position="97"/>
        <end position="119"/>
    </location>
</feature>
<gene>
    <name evidence="2" type="ORF">ACFR9U_09085</name>
</gene>
<dbReference type="EMBL" id="JBHUDJ010000003">
    <property type="protein sequence ID" value="MFD1587137.1"/>
    <property type="molecule type" value="Genomic_DNA"/>
</dbReference>
<keyword evidence="1" id="KW-1133">Transmembrane helix</keyword>
<dbReference type="RefSeq" id="WP_247374918.1">
    <property type="nucleotide sequence ID" value="NZ_JALLGV010000001.1"/>
</dbReference>
<name>A0ABD6CB24_9EURY</name>
<feature type="transmembrane region" description="Helical" evidence="1">
    <location>
        <begin position="64"/>
        <end position="85"/>
    </location>
</feature>
<feature type="transmembrane region" description="Helical" evidence="1">
    <location>
        <begin position="158"/>
        <end position="177"/>
    </location>
</feature>
<comment type="caution">
    <text evidence="2">The sequence shown here is derived from an EMBL/GenBank/DDBJ whole genome shotgun (WGS) entry which is preliminary data.</text>
</comment>
<evidence type="ECO:0008006" key="4">
    <source>
        <dbReference type="Google" id="ProtNLM"/>
    </source>
</evidence>
<evidence type="ECO:0000313" key="3">
    <source>
        <dbReference type="Proteomes" id="UP001597119"/>
    </source>
</evidence>
<keyword evidence="1" id="KW-0472">Membrane</keyword>
<organism evidence="2 3">
    <name type="scientific">Halorientalis brevis</name>
    <dbReference type="NCBI Taxonomy" id="1126241"/>
    <lineage>
        <taxon>Archaea</taxon>
        <taxon>Methanobacteriati</taxon>
        <taxon>Methanobacteriota</taxon>
        <taxon>Stenosarchaea group</taxon>
        <taxon>Halobacteria</taxon>
        <taxon>Halobacteriales</taxon>
        <taxon>Haloarculaceae</taxon>
        <taxon>Halorientalis</taxon>
    </lineage>
</organism>
<reference evidence="2 3" key="1">
    <citation type="journal article" date="2019" name="Int. J. Syst. Evol. Microbiol.">
        <title>The Global Catalogue of Microorganisms (GCM) 10K type strain sequencing project: providing services to taxonomists for standard genome sequencing and annotation.</title>
        <authorList>
            <consortium name="The Broad Institute Genomics Platform"/>
            <consortium name="The Broad Institute Genome Sequencing Center for Infectious Disease"/>
            <person name="Wu L."/>
            <person name="Ma J."/>
        </authorList>
    </citation>
    <scope>NUCLEOTIDE SEQUENCE [LARGE SCALE GENOMIC DNA]</scope>
    <source>
        <strain evidence="2 3">CGMCC 1.12125</strain>
    </source>
</reference>
<keyword evidence="1" id="KW-0812">Transmembrane</keyword>
<evidence type="ECO:0000313" key="2">
    <source>
        <dbReference type="EMBL" id="MFD1587137.1"/>
    </source>
</evidence>
<protein>
    <recommendedName>
        <fullName evidence="4">ABC transporter permease</fullName>
    </recommendedName>
</protein>
<dbReference type="AlphaFoldDB" id="A0ABD6CB24"/>
<sequence>MAAGSRTASSQPGVIDGIRYDLVRMHETWMELFFPRQRSEGSSVLGKWQPKTAREKLTYNSWRLIGAPVIGLLYPLVLFGYLLRFQSRRIDYTAAKLGKIGVFALFLLLWGGLTAVARVRFTPAGFFAVGAASGVAVFSALLALLFRSLGGRLTTVVFAYPFAMTAIFLPPVVAALYSPTLAAAIFPRSQTIAIWILDNPLSFLDLGEYLRRTYDLRGVAYAGMWFGLAVPVGWVLGVLVTLADLVRPKPTSTDEDDDE</sequence>
<evidence type="ECO:0000256" key="1">
    <source>
        <dbReference type="SAM" id="Phobius"/>
    </source>
</evidence>
<feature type="transmembrane region" description="Helical" evidence="1">
    <location>
        <begin position="125"/>
        <end position="146"/>
    </location>
</feature>
<keyword evidence="3" id="KW-1185">Reference proteome</keyword>
<feature type="transmembrane region" description="Helical" evidence="1">
    <location>
        <begin position="219"/>
        <end position="242"/>
    </location>
</feature>
<proteinExistence type="predicted"/>
<accession>A0ABD6CB24</accession>
<dbReference type="Proteomes" id="UP001597119">
    <property type="component" value="Unassembled WGS sequence"/>
</dbReference>